<dbReference type="PANTHER" id="PTHR24104">
    <property type="entry name" value="E3 UBIQUITIN-PROTEIN LIGASE NHLRC1-RELATED"/>
    <property type="match status" value="1"/>
</dbReference>
<accession>A0A1B3Z608</accession>
<evidence type="ECO:0008006" key="5">
    <source>
        <dbReference type="Google" id="ProtNLM"/>
    </source>
</evidence>
<dbReference type="AlphaFoldDB" id="A0A1B3Z608"/>
<feature type="repeat" description="NHL" evidence="2">
    <location>
        <begin position="172"/>
        <end position="211"/>
    </location>
</feature>
<dbReference type="CDD" id="cd14958">
    <property type="entry name" value="NHL_PAL_like"/>
    <property type="match status" value="1"/>
</dbReference>
<dbReference type="GO" id="GO:0008270">
    <property type="term" value="F:zinc ion binding"/>
    <property type="evidence" value="ECO:0007669"/>
    <property type="project" value="UniProtKB-KW"/>
</dbReference>
<keyword evidence="1" id="KW-0677">Repeat</keyword>
<proteinExistence type="predicted"/>
<dbReference type="STRING" id="1560345.AWL63_01585"/>
<feature type="repeat" description="NHL" evidence="2">
    <location>
        <begin position="128"/>
        <end position="164"/>
    </location>
</feature>
<dbReference type="Gene3D" id="2.120.10.30">
    <property type="entry name" value="TolB, C-terminal domain"/>
    <property type="match status" value="1"/>
</dbReference>
<sequence>MTVAPQFDVATDWERLPAHLHHRDVAGVGVDSQDRVYLYTRYDKQVLVYERDGTFVKVWGQDVFTAAHGLTVGPDDRVYCVDMGDHTVRAFDTDGTLLMTLGIPGQPSDTGFDPKAAWAVHSCECVLHGAGPFNRCTNLAVAPNGDLYVSDGYGNCRVHHFTHDGELIRSWGEPGSGPGQFYLPHGITVAPDGRVLVADRENDRIQIFDPAGAYLSEWNNVNRPCDLKVGKDGLVYVAELWRPQGKKSFVHGTAAEDQPGRVTILTLDGELVDRWGGVSEGREQPGNFIAPHAIAIDSHGDVYVAEVTYTFAITPGWVGPEHAGHQLQKFVRRPDSNAS</sequence>
<dbReference type="RefSeq" id="WP_069203448.1">
    <property type="nucleotide sequence ID" value="NZ_CP014168.1"/>
</dbReference>
<keyword evidence="4" id="KW-1185">Reference proteome</keyword>
<protein>
    <recommendedName>
        <fullName evidence="5">Peptidylamidoglycolate lyase</fullName>
    </recommendedName>
</protein>
<dbReference type="PANTHER" id="PTHR24104:SF25">
    <property type="entry name" value="PROTEIN LIN-41"/>
    <property type="match status" value="1"/>
</dbReference>
<organism evidence="3 4">
    <name type="scientific">Sphingomonas panacis</name>
    <dbReference type="NCBI Taxonomy" id="1560345"/>
    <lineage>
        <taxon>Bacteria</taxon>
        <taxon>Pseudomonadati</taxon>
        <taxon>Pseudomonadota</taxon>
        <taxon>Alphaproteobacteria</taxon>
        <taxon>Sphingomonadales</taxon>
        <taxon>Sphingomonadaceae</taxon>
        <taxon>Sphingomonas</taxon>
    </lineage>
</organism>
<dbReference type="OrthoDB" id="9792285at2"/>
<dbReference type="EMBL" id="CP014168">
    <property type="protein sequence ID" value="AOH82863.1"/>
    <property type="molecule type" value="Genomic_DNA"/>
</dbReference>
<evidence type="ECO:0000256" key="1">
    <source>
        <dbReference type="ARBA" id="ARBA00022737"/>
    </source>
</evidence>
<dbReference type="Proteomes" id="UP000094256">
    <property type="component" value="Chromosome"/>
</dbReference>
<evidence type="ECO:0000256" key="2">
    <source>
        <dbReference type="PROSITE-ProRule" id="PRU00504"/>
    </source>
</evidence>
<dbReference type="KEGG" id="span:AWL63_01585"/>
<dbReference type="InterPro" id="IPR050952">
    <property type="entry name" value="TRIM-NHL_E3_ligases"/>
</dbReference>
<reference evidence="3 4" key="1">
    <citation type="submission" date="2016-01" db="EMBL/GenBank/DDBJ databases">
        <title>Complete genome and mega plasmid sequence of Sphingomonas panacis DCY99 elicits systemic resistance in rice to Xanthomonas oryzae.</title>
        <authorList>
            <person name="Kim Y.J."/>
            <person name="Yang D.C."/>
            <person name="Sing P."/>
        </authorList>
    </citation>
    <scope>NUCLEOTIDE SEQUENCE [LARGE SCALE GENOMIC DNA]</scope>
    <source>
        <strain evidence="3 4">DCY99</strain>
    </source>
</reference>
<dbReference type="Pfam" id="PF01436">
    <property type="entry name" value="NHL"/>
    <property type="match status" value="2"/>
</dbReference>
<dbReference type="InterPro" id="IPR001258">
    <property type="entry name" value="NHL_repeat"/>
</dbReference>
<dbReference type="SUPFAM" id="SSF63829">
    <property type="entry name" value="Calcium-dependent phosphotriesterase"/>
    <property type="match status" value="1"/>
</dbReference>
<dbReference type="InterPro" id="IPR011042">
    <property type="entry name" value="6-blade_b-propeller_TolB-like"/>
</dbReference>
<evidence type="ECO:0000313" key="4">
    <source>
        <dbReference type="Proteomes" id="UP000094256"/>
    </source>
</evidence>
<dbReference type="PROSITE" id="PS51125">
    <property type="entry name" value="NHL"/>
    <property type="match status" value="2"/>
</dbReference>
<gene>
    <name evidence="3" type="ORF">AWL63_01585</name>
</gene>
<evidence type="ECO:0000313" key="3">
    <source>
        <dbReference type="EMBL" id="AOH82863.1"/>
    </source>
</evidence>
<name>A0A1B3Z608_9SPHN</name>